<name>A0AAD4VVS6_PRUDU</name>
<evidence type="ECO:0000313" key="2">
    <source>
        <dbReference type="Proteomes" id="UP001054821"/>
    </source>
</evidence>
<sequence length="111" mass="12401">MGLMIEEATYKPCFASTADTESSGLRLQITALRFMAFRLTIIFFIQAILGELGIEPRTSGVWVNARNHLPNASGLLLSHRRMRSLALLPPFARQSMIVEANEPFVLHGLMK</sequence>
<evidence type="ECO:0000313" key="1">
    <source>
        <dbReference type="EMBL" id="KAI5332195.1"/>
    </source>
</evidence>
<organism evidence="1 2">
    <name type="scientific">Prunus dulcis</name>
    <name type="common">Almond</name>
    <name type="synonym">Amygdalus dulcis</name>
    <dbReference type="NCBI Taxonomy" id="3755"/>
    <lineage>
        <taxon>Eukaryota</taxon>
        <taxon>Viridiplantae</taxon>
        <taxon>Streptophyta</taxon>
        <taxon>Embryophyta</taxon>
        <taxon>Tracheophyta</taxon>
        <taxon>Spermatophyta</taxon>
        <taxon>Magnoliopsida</taxon>
        <taxon>eudicotyledons</taxon>
        <taxon>Gunneridae</taxon>
        <taxon>Pentapetalae</taxon>
        <taxon>rosids</taxon>
        <taxon>fabids</taxon>
        <taxon>Rosales</taxon>
        <taxon>Rosaceae</taxon>
        <taxon>Amygdaloideae</taxon>
        <taxon>Amygdaleae</taxon>
        <taxon>Prunus</taxon>
    </lineage>
</organism>
<dbReference type="EMBL" id="JAJFAZ020000004">
    <property type="protein sequence ID" value="KAI5332195.1"/>
    <property type="molecule type" value="Genomic_DNA"/>
</dbReference>
<accession>A0AAD4VVS6</accession>
<dbReference type="AlphaFoldDB" id="A0AAD4VVS6"/>
<proteinExistence type="predicted"/>
<protein>
    <submittedName>
        <fullName evidence="1">Uncharacterized protein</fullName>
    </submittedName>
</protein>
<reference evidence="1 2" key="1">
    <citation type="journal article" date="2022" name="G3 (Bethesda)">
        <title>Whole-genome sequence and methylome profiling of the almond [Prunus dulcis (Mill.) D.A. Webb] cultivar 'Nonpareil'.</title>
        <authorList>
            <person name="D'Amico-Willman K.M."/>
            <person name="Ouma W.Z."/>
            <person name="Meulia T."/>
            <person name="Sideli G.M."/>
            <person name="Gradziel T.M."/>
            <person name="Fresnedo-Ramirez J."/>
        </authorList>
    </citation>
    <scope>NUCLEOTIDE SEQUENCE [LARGE SCALE GENOMIC DNA]</scope>
    <source>
        <strain evidence="1">Clone GOH B32 T37-40</strain>
    </source>
</reference>
<gene>
    <name evidence="1" type="ORF">L3X38_022324</name>
</gene>
<dbReference type="Proteomes" id="UP001054821">
    <property type="component" value="Chromosome 4"/>
</dbReference>
<comment type="caution">
    <text evidence="1">The sequence shown here is derived from an EMBL/GenBank/DDBJ whole genome shotgun (WGS) entry which is preliminary data.</text>
</comment>
<keyword evidence="2" id="KW-1185">Reference proteome</keyword>